<dbReference type="PANTHER" id="PTHR46339">
    <property type="entry name" value="PROTEIN CBG15282-RELATED"/>
    <property type="match status" value="1"/>
</dbReference>
<dbReference type="InterPro" id="IPR036880">
    <property type="entry name" value="Kunitz_BPTI_sf"/>
</dbReference>
<dbReference type="Pfam" id="PF00014">
    <property type="entry name" value="Kunitz_BPTI"/>
    <property type="match status" value="13"/>
</dbReference>
<reference evidence="4" key="1">
    <citation type="submission" date="2016-04" db="UniProtKB">
        <authorList>
            <consortium name="WormBaseParasite"/>
        </authorList>
    </citation>
    <scope>IDENTIFICATION</scope>
</reference>
<dbReference type="STRING" id="1147741.A0A0R3RYW2"/>
<dbReference type="InterPro" id="IPR053014">
    <property type="entry name" value="Cuticle_assoc_divergent"/>
</dbReference>
<feature type="domain" description="BPTI/Kunitz inhibitor" evidence="2">
    <location>
        <begin position="102"/>
        <end position="152"/>
    </location>
</feature>
<feature type="signal peptide" evidence="1">
    <location>
        <begin position="1"/>
        <end position="24"/>
    </location>
</feature>
<evidence type="ECO:0000256" key="1">
    <source>
        <dbReference type="SAM" id="SignalP"/>
    </source>
</evidence>
<dbReference type="SMART" id="SM00131">
    <property type="entry name" value="KU"/>
    <property type="match status" value="13"/>
</dbReference>
<evidence type="ECO:0000313" key="3">
    <source>
        <dbReference type="Proteomes" id="UP000050640"/>
    </source>
</evidence>
<dbReference type="GO" id="GO:0004867">
    <property type="term" value="F:serine-type endopeptidase inhibitor activity"/>
    <property type="evidence" value="ECO:0007669"/>
    <property type="project" value="InterPro"/>
</dbReference>
<feature type="domain" description="BPTI/Kunitz inhibitor" evidence="2">
    <location>
        <begin position="1312"/>
        <end position="1362"/>
    </location>
</feature>
<feature type="domain" description="BPTI/Kunitz inhibitor" evidence="2">
    <location>
        <begin position="195"/>
        <end position="261"/>
    </location>
</feature>
<dbReference type="PANTHER" id="PTHR46339:SF1">
    <property type="entry name" value="BPTI_KUNITZ INHIBITOR DOMAIN-CONTAINING PROTEIN"/>
    <property type="match status" value="1"/>
</dbReference>
<feature type="domain" description="BPTI/Kunitz inhibitor" evidence="2">
    <location>
        <begin position="1092"/>
        <end position="1142"/>
    </location>
</feature>
<feature type="domain" description="BPTI/Kunitz inhibitor" evidence="2">
    <location>
        <begin position="1418"/>
        <end position="1468"/>
    </location>
</feature>
<feature type="domain" description="BPTI/Kunitz inhibitor" evidence="2">
    <location>
        <begin position="986"/>
        <end position="1036"/>
    </location>
</feature>
<feature type="chain" id="PRO_5007429046" evidence="1">
    <location>
        <begin position="25"/>
        <end position="1765"/>
    </location>
</feature>
<dbReference type="InterPro" id="IPR002223">
    <property type="entry name" value="Kunitz_BPTI"/>
</dbReference>
<feature type="domain" description="BPTI/Kunitz inhibitor" evidence="2">
    <location>
        <begin position="832"/>
        <end position="882"/>
    </location>
</feature>
<feature type="domain" description="BPTI/Kunitz inhibitor" evidence="2">
    <location>
        <begin position="1198"/>
        <end position="1248"/>
    </location>
</feature>
<dbReference type="CDD" id="cd22593">
    <property type="entry name" value="Kunitz_conkunitzin"/>
    <property type="match status" value="12"/>
</dbReference>
<dbReference type="Proteomes" id="UP000050640">
    <property type="component" value="Unplaced"/>
</dbReference>
<protein>
    <submittedName>
        <fullName evidence="4">Kunitz/Bovine pancreatic trypsin inhibitor domain protein</fullName>
    </submittedName>
</protein>
<feature type="domain" description="BPTI/Kunitz inhibitor" evidence="2">
    <location>
        <begin position="272"/>
        <end position="322"/>
    </location>
</feature>
<evidence type="ECO:0000313" key="4">
    <source>
        <dbReference type="WBParaSite" id="EEL_0000748401-mRNA-1"/>
    </source>
</evidence>
<name>A0A0R3RYW2_9BILA</name>
<dbReference type="SMART" id="SM00289">
    <property type="entry name" value="WR1"/>
    <property type="match status" value="10"/>
</dbReference>
<dbReference type="Pfam" id="PF14625">
    <property type="entry name" value="Lustrin_cystein"/>
    <property type="match status" value="9"/>
</dbReference>
<keyword evidence="1" id="KW-0732">Signal</keyword>
<dbReference type="WBParaSite" id="EEL_0000748401-mRNA-1">
    <property type="protein sequence ID" value="EEL_0000748401-mRNA-1"/>
    <property type="gene ID" value="EEL_0000748401"/>
</dbReference>
<feature type="domain" description="BPTI/Kunitz inhibitor" evidence="2">
    <location>
        <begin position="538"/>
        <end position="588"/>
    </location>
</feature>
<sequence>MTFSNTRYSVIFVIFFSVLTVIQANKNVENIAFVFNDTGISISLYCEEGIPLLLANDTVKKCLPDRNSDSNMSCPEKFWCHVGGTENSWYCCPKSRKVKERCYLAPANGYGSAQIRRFWYDWKSSTCKQLTYAGYGGNENNFLRKTDCEKACLDKQPSKSLLTYASFSNKPDIDDRKISINEQQNVIQSASLNPCELSPDRGTSITGISPSYRSKEKIVTEFCIFGWYFDIAADRCIRFNYLGSAGNANNFETDRSCLDTCGVGDTNDVNICLLPNAPGTGPYKIPRFYYDARNNACKQFVYAGFGGNNNRFAKHEQCTKMCLNSRKEMLYSNLIASLAIATTIVPPPFVTTQSAPTEMFTRSTDLAFNFEKFKHSQTLPTDLPEHSVFVEGLKGLLSSITTNSSNTLSSPSTAKPNIENMMSTVSHWNLSPYIKAEPISTTDNPSEYVAPFGENSSVANTSQNTEMNSNPSSRDVDGIIDAISKAISDPCLQPLPTGFQLQYCSVTDSFLCPHGSFCQIGAGPQETFCCPVIADNPCQQTQESGIGLTGLGRWYYDANDNHCKTFIFNGYKGNQNNFLTFRACQQSCGALNPCQNGEPQMQTNAQEQCSPENINSCPQGYYCRILDDLTKTACCPGTDQSILGGSRIPISNPIGNGNFGSGSSNIYNLRSASSLTNIGYSGSRSINSIGNTNITVGNILPVEAINYADMKPITSSKYQIPMVAAGINPNFRNVSQPNIFIGQFGTGIEGSDFNSAGTFINSSPVVPKHAFISESSVGSAAVPIFPSNNPSNNGALIDTLAFANARIPSEFNVAEQNLIPNAAIETIQRIRCLQPLASGTGTNSLSRYYFDTEASLCRPFMYSGFGGNDNCFETIQDCRMACPEYDNPCPVGLPYIDGNDGSVAFCSSANPLCPPSYWCHIGDRRQTSVCCPSLADMNALPIANSLRSLRSLLPKDITQSFQDPILDMGIDFAQHNDVPGTIPLACFQPLLHGRGQAKLTRYYFSSRKRTCEKFTYTGKGGNQNNFLSKTDCEETCPVLENPCENGLPAMGSEGNPILCGSDTTAICDVGYYCHVGATSATTVCCPAIGDPCHMPMSSGNGNAVLNRWYYNTQSQICVNFVYSGQGGNSNNFRTREDCIKACPEFRNPCSHGRPHIGLNGQITHCGAAGPLICPTTYWCHIGASLENSVCCPATGIPCDQELEIGNGDAALVRFYYDSTTRTCQQFQYSGLGGNQNNFLTLRDCEARCPGNSCSCTLLPNPCGLGQPQTDEKRNPVMCSAADTSVCKVGYFCHIGDAEETTVCCPGKSNNICNEPHIPGTGQAHLNRYAFAPLTKQCLPFIYTGLGGNENNFLSRASCEATCPVISNPCADGEPAAGNDGQYLICSANGPNICPAGYWCHVGANIAASLCCPGAQNACILPLAEGTGSVMIPRWYFDRRSRQCATFTYTGYGGNQNNFQTLKECQEKCPELAQKKFWRNPCSMGDPAESFDGNILQCSALRPHCPVSYFCNIGATRETSVCCPSFGQPCLSPLALGTGTASLNRWYFDQTSRQCLPFVYSGLGGNENNFLTAEACMQKCPVLRNPCPIDISTASESTVLSLIKCNIRNGYSCPPTFWCHIGGDADTTVCCPGASDPCQLPLSQGTIIDNGPYTRWFYDRISGSCKPFQYAGIGGNQNNFLTRSDCAKRCPAFMSPCSIPVQIGNGSEQMKRVYYNAALRQCIPFIYSGIGGNENNFLTIQECTNKCMNDESNAIRYFDSGKFLLV</sequence>
<dbReference type="InterPro" id="IPR006150">
    <property type="entry name" value="Cys_repeat_1"/>
</dbReference>
<feature type="domain" description="BPTI/Kunitz inhibitor" evidence="2">
    <location>
        <begin position="1696"/>
        <end position="1746"/>
    </location>
</feature>
<evidence type="ECO:0000259" key="2">
    <source>
        <dbReference type="PROSITE" id="PS50279"/>
    </source>
</evidence>
<accession>A0A0R3RYW2</accession>
<proteinExistence type="predicted"/>
<keyword evidence="3" id="KW-1185">Reference proteome</keyword>
<dbReference type="PROSITE" id="PS50279">
    <property type="entry name" value="BPTI_KUNITZ_2"/>
    <property type="match status" value="13"/>
</dbReference>
<feature type="domain" description="BPTI/Kunitz inhibitor" evidence="2">
    <location>
        <begin position="1529"/>
        <end position="1579"/>
    </location>
</feature>
<dbReference type="Gene3D" id="4.10.410.10">
    <property type="entry name" value="Pancreatic trypsin inhibitor Kunitz domain"/>
    <property type="match status" value="13"/>
</dbReference>
<feature type="domain" description="BPTI/Kunitz inhibitor" evidence="2">
    <location>
        <begin position="1637"/>
        <end position="1689"/>
    </location>
</feature>
<dbReference type="InterPro" id="IPR028150">
    <property type="entry name" value="Lustrin_cystein"/>
</dbReference>
<organism evidence="3 4">
    <name type="scientific">Elaeophora elaphi</name>
    <dbReference type="NCBI Taxonomy" id="1147741"/>
    <lineage>
        <taxon>Eukaryota</taxon>
        <taxon>Metazoa</taxon>
        <taxon>Ecdysozoa</taxon>
        <taxon>Nematoda</taxon>
        <taxon>Chromadorea</taxon>
        <taxon>Rhabditida</taxon>
        <taxon>Spirurina</taxon>
        <taxon>Spiruromorpha</taxon>
        <taxon>Filarioidea</taxon>
        <taxon>Onchocercidae</taxon>
        <taxon>Elaeophora</taxon>
    </lineage>
</organism>
<dbReference type="SUPFAM" id="SSF57362">
    <property type="entry name" value="BPTI-like"/>
    <property type="match status" value="13"/>
</dbReference>